<dbReference type="RefSeq" id="WP_012825894.1">
    <property type="nucleotide sequence ID" value="NC_013440.1"/>
</dbReference>
<dbReference type="AlphaFoldDB" id="D0LLQ0"/>
<dbReference type="KEGG" id="hoh:Hoch_0634"/>
<name>D0LLQ0_HALO1</name>
<gene>
    <name evidence="2" type="ordered locus">Hoch_0634</name>
</gene>
<evidence type="ECO:0000313" key="3">
    <source>
        <dbReference type="Proteomes" id="UP000001880"/>
    </source>
</evidence>
<dbReference type="Proteomes" id="UP000001880">
    <property type="component" value="Chromosome"/>
</dbReference>
<organism evidence="2 3">
    <name type="scientific">Haliangium ochraceum (strain DSM 14365 / JCM 11303 / SMP-2)</name>
    <dbReference type="NCBI Taxonomy" id="502025"/>
    <lineage>
        <taxon>Bacteria</taxon>
        <taxon>Pseudomonadati</taxon>
        <taxon>Myxococcota</taxon>
        <taxon>Polyangia</taxon>
        <taxon>Haliangiales</taxon>
        <taxon>Kofleriaceae</taxon>
        <taxon>Haliangium</taxon>
    </lineage>
</organism>
<proteinExistence type="predicted"/>
<dbReference type="HOGENOM" id="CLU_3062150_0_0_7"/>
<reference evidence="2 3" key="1">
    <citation type="journal article" date="2010" name="Stand. Genomic Sci.">
        <title>Complete genome sequence of Haliangium ochraceum type strain (SMP-2).</title>
        <authorList>
            <consortium name="US DOE Joint Genome Institute (JGI-PGF)"/>
            <person name="Ivanova N."/>
            <person name="Daum C."/>
            <person name="Lang E."/>
            <person name="Abt B."/>
            <person name="Kopitz M."/>
            <person name="Saunders E."/>
            <person name="Lapidus A."/>
            <person name="Lucas S."/>
            <person name="Glavina Del Rio T."/>
            <person name="Nolan M."/>
            <person name="Tice H."/>
            <person name="Copeland A."/>
            <person name="Cheng J.F."/>
            <person name="Chen F."/>
            <person name="Bruce D."/>
            <person name="Goodwin L."/>
            <person name="Pitluck S."/>
            <person name="Mavromatis K."/>
            <person name="Pati A."/>
            <person name="Mikhailova N."/>
            <person name="Chen A."/>
            <person name="Palaniappan K."/>
            <person name="Land M."/>
            <person name="Hauser L."/>
            <person name="Chang Y.J."/>
            <person name="Jeffries C.D."/>
            <person name="Detter J.C."/>
            <person name="Brettin T."/>
            <person name="Rohde M."/>
            <person name="Goker M."/>
            <person name="Bristow J."/>
            <person name="Markowitz V."/>
            <person name="Eisen J.A."/>
            <person name="Hugenholtz P."/>
            <person name="Kyrpides N.C."/>
            <person name="Klenk H.P."/>
        </authorList>
    </citation>
    <scope>NUCLEOTIDE SEQUENCE [LARGE SCALE GENOMIC DNA]</scope>
    <source>
        <strain evidence="3">DSM 14365 / CIP 107738 / JCM 11303 / AJ 13395 / SMP-2</strain>
    </source>
</reference>
<evidence type="ECO:0000256" key="1">
    <source>
        <dbReference type="SAM" id="MobiDB-lite"/>
    </source>
</evidence>
<dbReference type="EMBL" id="CP001804">
    <property type="protein sequence ID" value="ACY13267.1"/>
    <property type="molecule type" value="Genomic_DNA"/>
</dbReference>
<feature type="compositionally biased region" description="Low complexity" evidence="1">
    <location>
        <begin position="30"/>
        <end position="45"/>
    </location>
</feature>
<protein>
    <submittedName>
        <fullName evidence="2">Uncharacterized protein</fullName>
    </submittedName>
</protein>
<feature type="region of interest" description="Disordered" evidence="1">
    <location>
        <begin position="30"/>
        <end position="53"/>
    </location>
</feature>
<sequence length="53" mass="5838">MTRETQNTPRRRRDEVVDILASTLLAMLSRGAAAPSQAQRAASRGFGDRVVRP</sequence>
<keyword evidence="3" id="KW-1185">Reference proteome</keyword>
<accession>D0LLQ0</accession>
<dbReference type="STRING" id="502025.Hoch_0634"/>
<evidence type="ECO:0000313" key="2">
    <source>
        <dbReference type="EMBL" id="ACY13267.1"/>
    </source>
</evidence>